<keyword evidence="4" id="KW-1185">Reference proteome</keyword>
<name>A0A853C484_9ACTN</name>
<keyword evidence="1" id="KW-0732">Signal</keyword>
<dbReference type="Gene3D" id="2.120.10.30">
    <property type="entry name" value="TolB, C-terminal domain"/>
    <property type="match status" value="1"/>
</dbReference>
<feature type="chain" id="PRO_5032825904" evidence="1">
    <location>
        <begin position="26"/>
        <end position="384"/>
    </location>
</feature>
<feature type="signal peptide" evidence="1">
    <location>
        <begin position="1"/>
        <end position="25"/>
    </location>
</feature>
<evidence type="ECO:0000313" key="3">
    <source>
        <dbReference type="EMBL" id="NYJ01816.1"/>
    </source>
</evidence>
<dbReference type="Proteomes" id="UP000530424">
    <property type="component" value="Unassembled WGS sequence"/>
</dbReference>
<dbReference type="SUPFAM" id="SSF50952">
    <property type="entry name" value="Soluble quinoprotein glucose dehydrogenase"/>
    <property type="match status" value="1"/>
</dbReference>
<gene>
    <name evidence="3" type="ORF">HNR19_002514</name>
</gene>
<feature type="domain" description="Glucose/Sorbosone dehydrogenase" evidence="2">
    <location>
        <begin position="50"/>
        <end position="380"/>
    </location>
</feature>
<dbReference type="EMBL" id="JACCFP010000001">
    <property type="protein sequence ID" value="NYJ01816.1"/>
    <property type="molecule type" value="Genomic_DNA"/>
</dbReference>
<evidence type="ECO:0000256" key="1">
    <source>
        <dbReference type="SAM" id="SignalP"/>
    </source>
</evidence>
<accession>A0A853C484</accession>
<proteinExistence type="predicted"/>
<reference evidence="3 4" key="1">
    <citation type="submission" date="2020-07" db="EMBL/GenBank/DDBJ databases">
        <title>Sequencing the genomes of 1000 actinobacteria strains.</title>
        <authorList>
            <person name="Klenk H.-P."/>
        </authorList>
    </citation>
    <scope>NUCLEOTIDE SEQUENCE [LARGE SCALE GENOMIC DNA]</scope>
    <source>
        <strain evidence="3 4">DSM 103833</strain>
    </source>
</reference>
<evidence type="ECO:0000259" key="2">
    <source>
        <dbReference type="Pfam" id="PF07995"/>
    </source>
</evidence>
<organism evidence="3 4">
    <name type="scientific">Nocardioides thalensis</name>
    <dbReference type="NCBI Taxonomy" id="1914755"/>
    <lineage>
        <taxon>Bacteria</taxon>
        <taxon>Bacillati</taxon>
        <taxon>Actinomycetota</taxon>
        <taxon>Actinomycetes</taxon>
        <taxon>Propionibacteriales</taxon>
        <taxon>Nocardioidaceae</taxon>
        <taxon>Nocardioides</taxon>
    </lineage>
</organism>
<dbReference type="PANTHER" id="PTHR19328">
    <property type="entry name" value="HEDGEHOG-INTERACTING PROTEIN"/>
    <property type="match status" value="1"/>
</dbReference>
<dbReference type="AlphaFoldDB" id="A0A853C484"/>
<dbReference type="RefSeq" id="WP_179668257.1">
    <property type="nucleotide sequence ID" value="NZ_JACCFP010000001.1"/>
</dbReference>
<dbReference type="InterPro" id="IPR012938">
    <property type="entry name" value="Glc/Sorbosone_DH"/>
</dbReference>
<comment type="caution">
    <text evidence="3">The sequence shown here is derived from an EMBL/GenBank/DDBJ whole genome shotgun (WGS) entry which is preliminary data.</text>
</comment>
<dbReference type="PANTHER" id="PTHR19328:SF13">
    <property type="entry name" value="HIPL1 PROTEIN"/>
    <property type="match status" value="1"/>
</dbReference>
<protein>
    <submittedName>
        <fullName evidence="3">Glucose/arabinose dehydrogenase</fullName>
    </submittedName>
</protein>
<dbReference type="InterPro" id="IPR011041">
    <property type="entry name" value="Quinoprot_gluc/sorb_DH_b-prop"/>
</dbReference>
<dbReference type="Pfam" id="PF07995">
    <property type="entry name" value="GSDH"/>
    <property type="match status" value="1"/>
</dbReference>
<dbReference type="InterPro" id="IPR011042">
    <property type="entry name" value="6-blade_b-propeller_TolB-like"/>
</dbReference>
<evidence type="ECO:0000313" key="4">
    <source>
        <dbReference type="Proteomes" id="UP000530424"/>
    </source>
</evidence>
<sequence length="384" mass="42256">MRASLAAALAALTLPLLATTAPTQAADDVPPPTSRTALPRLKVTVVRSGLEVPWDVQSIGNGRLLYTERDRGTVTLLRANGDARRVRLRGARIWTEGETGMMSLQVDPRFAKNRRIYTCTGWRAAGGPEVRVVAWRLSDDLRSARRVRTLVDDIAINSAGIHGGCRLLILRDGSLLVGTGDSRVGRNPQRLRSLNGKTLRLDRMTGRPWPGNRWADAKSNKRYVFTYGHRNVQGLAQRGDGSLWSVEHGTDRDDEVNLLRRGGNYGWNPVPGYNESVPMTDFSLPGKQIGARWRSGHPTIATSGATFVGGAGWGRLKGTLAVGVLKGSRLMFVKLDQRGRLEWTRAPKAMRQYGRLRSVTRVGNALLVTTSNGSNDKILRVRPR</sequence>